<dbReference type="PROSITE" id="PS50102">
    <property type="entry name" value="RRM"/>
    <property type="match status" value="5"/>
</dbReference>
<sequence>MASSSKESAAKVNLVGKRNSEDDLENKPILKRHKETSEEKETTEGLADPSSLLQKSDQANLIPVKETVDGLDDTPEDFVEGAALMKNTLFIAGLSRHAKIQDIIDFFKDVGQVVDVRLAVKPYDGRRAGYGYLEFASPGETKKALEKKNGECLLNRKIILDVSNKIASSLGPPPKYSLDHKVWNEDCLRRQSRLVEGDETPPDFAEEVLFVANLSPQTKISDIKDFCNNDGVVVSVRLIVNQEGKHVGYGFVEFLSANEAKKVLEKKNGEYLHDQKILLMKGHGKTPVSADAVSVRTTKTLFVAHLTPQTIISDIINFFQDVGQVVHVRLIANNKGKHVGWGFVEFASANDAEKALEKKNGEYLQDGKIFLEAAKMDPFPPPKYCIDHKVWFEDHLRQESLLIEEDGAMEGLAETPDIVEEVRKKTLFVTNLPPETKIITIIEFFKDVGEIVGVRLIVDDRGKQVGCGFVEFASANEAEKALEQKNGKNLRYRDFLFRKIFLDVAERASYPIRPKYCIDHKVWFEDHLRQESLLIEEDGAMEGLAETPDIVEEVRKKTLFVTNLPPETKIITIIEFFKDVGEIVGVRLIVDDRGKQVGCGFVEFASANEAEKALEQKNGKNLRYRDFLFRKIFLDVAERASYPIRPKYNLAEKLWYEDNLLREPNLKQQKEKSDGFCGKKTTFSPDED</sequence>
<evidence type="ECO:0000256" key="2">
    <source>
        <dbReference type="ARBA" id="ARBA00023242"/>
    </source>
</evidence>
<gene>
    <name evidence="7" type="primary">LOC104732714</name>
</gene>
<evidence type="ECO:0000313" key="6">
    <source>
        <dbReference type="Proteomes" id="UP000694864"/>
    </source>
</evidence>
<comment type="subcellular location">
    <subcellularLocation>
        <location evidence="1">Nucleus</location>
    </subcellularLocation>
</comment>
<name>A0ABM0V4E6_CAMSA</name>
<reference evidence="6" key="1">
    <citation type="journal article" date="2014" name="Nat. Commun.">
        <title>The emerging biofuel crop Camelina sativa retains a highly undifferentiated hexaploid genome structure.</title>
        <authorList>
            <person name="Kagale S."/>
            <person name="Koh C."/>
            <person name="Nixon J."/>
            <person name="Bollina V."/>
            <person name="Clarke W.E."/>
            <person name="Tuteja R."/>
            <person name="Spillane C."/>
            <person name="Robinson S.J."/>
            <person name="Links M.G."/>
            <person name="Clarke C."/>
            <person name="Higgins E.E."/>
            <person name="Huebert T."/>
            <person name="Sharpe A.G."/>
            <person name="Parkin I.A."/>
        </authorList>
    </citation>
    <scope>NUCLEOTIDE SEQUENCE [LARGE SCALE GENOMIC DNA]</scope>
    <source>
        <strain evidence="6">cv. DH55</strain>
    </source>
</reference>
<dbReference type="SUPFAM" id="SSF54928">
    <property type="entry name" value="RNA-binding domain, RBD"/>
    <property type="match status" value="4"/>
</dbReference>
<accession>A0ABM0V4E6</accession>
<feature type="region of interest" description="Disordered" evidence="4">
    <location>
        <begin position="1"/>
        <end position="52"/>
    </location>
</feature>
<dbReference type="InterPro" id="IPR000504">
    <property type="entry name" value="RRM_dom"/>
</dbReference>
<dbReference type="SMART" id="SM00360">
    <property type="entry name" value="RRM"/>
    <property type="match status" value="5"/>
</dbReference>
<dbReference type="Proteomes" id="UP000694864">
    <property type="component" value="Chromosome 12"/>
</dbReference>
<protein>
    <submittedName>
        <fullName evidence="7">Nucleolin</fullName>
    </submittedName>
</protein>
<dbReference type="GeneID" id="104732714"/>
<feature type="domain" description="RRM" evidence="5">
    <location>
        <begin position="299"/>
        <end position="376"/>
    </location>
</feature>
<evidence type="ECO:0000256" key="3">
    <source>
        <dbReference type="PROSITE-ProRule" id="PRU00176"/>
    </source>
</evidence>
<reference evidence="7" key="2">
    <citation type="submission" date="2025-08" db="UniProtKB">
        <authorList>
            <consortium name="RefSeq"/>
        </authorList>
    </citation>
    <scope>IDENTIFICATION</scope>
    <source>
        <tissue evidence="7">Leaf</tissue>
    </source>
</reference>
<dbReference type="CDD" id="cd00590">
    <property type="entry name" value="RRM_SF"/>
    <property type="match status" value="4"/>
</dbReference>
<evidence type="ECO:0000259" key="5">
    <source>
        <dbReference type="PROSITE" id="PS50102"/>
    </source>
</evidence>
<feature type="domain" description="RRM" evidence="5">
    <location>
        <begin position="87"/>
        <end position="165"/>
    </location>
</feature>
<feature type="region of interest" description="Disordered" evidence="4">
    <location>
        <begin position="667"/>
        <end position="688"/>
    </location>
</feature>
<feature type="domain" description="RRM" evidence="5">
    <location>
        <begin position="207"/>
        <end position="284"/>
    </location>
</feature>
<dbReference type="PANTHER" id="PTHR13952">
    <property type="entry name" value="U1 SMALL NUCLEAR RIBONUCLEOPROTEIN 70 KD"/>
    <property type="match status" value="1"/>
</dbReference>
<feature type="domain" description="RRM" evidence="5">
    <location>
        <begin position="425"/>
        <end position="507"/>
    </location>
</feature>
<feature type="compositionally biased region" description="Basic and acidic residues" evidence="4">
    <location>
        <begin position="18"/>
        <end position="28"/>
    </location>
</feature>
<keyword evidence="6" id="KW-1185">Reference proteome</keyword>
<keyword evidence="3" id="KW-0694">RNA-binding</keyword>
<feature type="domain" description="RRM" evidence="5">
    <location>
        <begin position="557"/>
        <end position="639"/>
    </location>
</feature>
<dbReference type="InterPro" id="IPR035979">
    <property type="entry name" value="RBD_domain_sf"/>
</dbReference>
<dbReference type="RefSeq" id="XP_010450596.2">
    <property type="nucleotide sequence ID" value="XM_010452294.2"/>
</dbReference>
<dbReference type="InterPro" id="IPR051183">
    <property type="entry name" value="U1_U11-U12_snRNP_70-35kDa"/>
</dbReference>
<dbReference type="InterPro" id="IPR012677">
    <property type="entry name" value="Nucleotide-bd_a/b_plait_sf"/>
</dbReference>
<organism evidence="6 7">
    <name type="scientific">Camelina sativa</name>
    <name type="common">False flax</name>
    <name type="synonym">Myagrum sativum</name>
    <dbReference type="NCBI Taxonomy" id="90675"/>
    <lineage>
        <taxon>Eukaryota</taxon>
        <taxon>Viridiplantae</taxon>
        <taxon>Streptophyta</taxon>
        <taxon>Embryophyta</taxon>
        <taxon>Tracheophyta</taxon>
        <taxon>Spermatophyta</taxon>
        <taxon>Magnoliopsida</taxon>
        <taxon>eudicotyledons</taxon>
        <taxon>Gunneridae</taxon>
        <taxon>Pentapetalae</taxon>
        <taxon>rosids</taxon>
        <taxon>malvids</taxon>
        <taxon>Brassicales</taxon>
        <taxon>Brassicaceae</taxon>
        <taxon>Camelineae</taxon>
        <taxon>Camelina</taxon>
    </lineage>
</organism>
<dbReference type="PANTHER" id="PTHR13952:SF21">
    <property type="entry name" value="POLYNUCLEOTIDE ADENYLYLTRANSFERASE DOMAIN_RNA RECOGNITION MOTIF PROTEIN-RELATED"/>
    <property type="match status" value="1"/>
</dbReference>
<dbReference type="Gene3D" id="3.30.70.330">
    <property type="match status" value="5"/>
</dbReference>
<keyword evidence="2" id="KW-0539">Nucleus</keyword>
<proteinExistence type="predicted"/>
<evidence type="ECO:0000313" key="7">
    <source>
        <dbReference type="RefSeq" id="XP_010450596.2"/>
    </source>
</evidence>
<evidence type="ECO:0000256" key="4">
    <source>
        <dbReference type="SAM" id="MobiDB-lite"/>
    </source>
</evidence>
<dbReference type="Pfam" id="PF00076">
    <property type="entry name" value="RRM_1"/>
    <property type="match status" value="5"/>
</dbReference>
<evidence type="ECO:0000256" key="1">
    <source>
        <dbReference type="ARBA" id="ARBA00004123"/>
    </source>
</evidence>